<evidence type="ECO:0000256" key="5">
    <source>
        <dbReference type="ARBA" id="ARBA00022792"/>
    </source>
</evidence>
<evidence type="ECO:0000256" key="10">
    <source>
        <dbReference type="SAM" id="MobiDB-lite"/>
    </source>
</evidence>
<dbReference type="PANTHER" id="PTHR21304">
    <property type="entry name" value="MICOS COMPLEX SUBUNIT MIC10"/>
    <property type="match status" value="1"/>
</dbReference>
<evidence type="ECO:0000256" key="3">
    <source>
        <dbReference type="ARBA" id="ARBA00006792"/>
    </source>
</evidence>
<proteinExistence type="inferred from homology"/>
<protein>
    <recommendedName>
        <fullName evidence="9">MICOS complex subunit MIC10</fullName>
    </recommendedName>
</protein>
<evidence type="ECO:0000256" key="9">
    <source>
        <dbReference type="RuleBase" id="RU363011"/>
    </source>
</evidence>
<feature type="transmembrane region" description="Helical" evidence="9">
    <location>
        <begin position="37"/>
        <end position="55"/>
    </location>
</feature>
<comment type="similarity">
    <text evidence="3 9">Belongs to the MICOS complex subunit Mic10 family.</text>
</comment>
<keyword evidence="12" id="KW-1185">Reference proteome</keyword>
<gene>
    <name evidence="11" type="ORF">GBAR_LOCUS15830</name>
</gene>
<keyword evidence="5 9" id="KW-0999">Mitochondrion inner membrane</keyword>
<keyword evidence="4 9" id="KW-0812">Transmembrane</keyword>
<evidence type="ECO:0000256" key="2">
    <source>
        <dbReference type="ARBA" id="ARBA00004434"/>
    </source>
</evidence>
<organism evidence="11 12">
    <name type="scientific">Geodia barretti</name>
    <name type="common">Barrett's horny sponge</name>
    <dbReference type="NCBI Taxonomy" id="519541"/>
    <lineage>
        <taxon>Eukaryota</taxon>
        <taxon>Metazoa</taxon>
        <taxon>Porifera</taxon>
        <taxon>Demospongiae</taxon>
        <taxon>Heteroscleromorpha</taxon>
        <taxon>Tetractinellida</taxon>
        <taxon>Astrophorina</taxon>
        <taxon>Geodiidae</taxon>
        <taxon>Geodia</taxon>
    </lineage>
</organism>
<feature type="region of interest" description="Disordered" evidence="10">
    <location>
        <begin position="85"/>
        <end position="116"/>
    </location>
</feature>
<feature type="region of interest" description="Disordered" evidence="10">
    <location>
        <begin position="1"/>
        <end position="22"/>
    </location>
</feature>
<keyword evidence="7 9" id="KW-0496">Mitochondrion</keyword>
<dbReference type="Proteomes" id="UP001174909">
    <property type="component" value="Unassembled WGS sequence"/>
</dbReference>
<dbReference type="AlphaFoldDB" id="A0AA35WSZ0"/>
<comment type="caution">
    <text evidence="11">The sequence shown here is derived from an EMBL/GenBank/DDBJ whole genome shotgun (WGS) entry which is preliminary data.</text>
</comment>
<name>A0AA35WSZ0_GEOBA</name>
<evidence type="ECO:0000313" key="11">
    <source>
        <dbReference type="EMBL" id="CAI8027806.1"/>
    </source>
</evidence>
<evidence type="ECO:0000313" key="12">
    <source>
        <dbReference type="Proteomes" id="UP001174909"/>
    </source>
</evidence>
<evidence type="ECO:0000256" key="1">
    <source>
        <dbReference type="ARBA" id="ARBA00002689"/>
    </source>
</evidence>
<dbReference type="EMBL" id="CASHTH010002299">
    <property type="protein sequence ID" value="CAI8027806.1"/>
    <property type="molecule type" value="Genomic_DNA"/>
</dbReference>
<reference evidence="11" key="1">
    <citation type="submission" date="2023-03" db="EMBL/GenBank/DDBJ databases">
        <authorList>
            <person name="Steffen K."/>
            <person name="Cardenas P."/>
        </authorList>
    </citation>
    <scope>NUCLEOTIDE SEQUENCE</scope>
</reference>
<keyword evidence="8 9" id="KW-0472">Membrane</keyword>
<comment type="subunit">
    <text evidence="9">Component of the mitochondrial contact site and cristae organizing system (MICOS) complex.</text>
</comment>
<dbReference type="Pfam" id="PF04418">
    <property type="entry name" value="DUF543"/>
    <property type="match status" value="1"/>
</dbReference>
<evidence type="ECO:0000256" key="6">
    <source>
        <dbReference type="ARBA" id="ARBA00022989"/>
    </source>
</evidence>
<dbReference type="InterPro" id="IPR007512">
    <property type="entry name" value="Mic10"/>
</dbReference>
<evidence type="ECO:0000256" key="7">
    <source>
        <dbReference type="ARBA" id="ARBA00023128"/>
    </source>
</evidence>
<accession>A0AA35WSZ0</accession>
<dbReference type="PANTHER" id="PTHR21304:SF0">
    <property type="entry name" value="MICOS COMPLEX SUBUNIT MIC10"/>
    <property type="match status" value="1"/>
</dbReference>
<sequence length="116" mass="12079">MSGEEVKSGEGGGGGGERVRSEDELGLKWDRCVADTIIKTGTGVGLGLVFSLLLFKRRPWPVTLGLGYGLGYAMANCQHDFTGLPSPHLRPVLTTPPAGGDTGKADAETPPTDSSH</sequence>
<evidence type="ECO:0000256" key="8">
    <source>
        <dbReference type="ARBA" id="ARBA00023136"/>
    </source>
</evidence>
<comment type="subcellular location">
    <subcellularLocation>
        <location evidence="2 9">Mitochondrion inner membrane</location>
        <topology evidence="2 9">Single-pass membrane protein</topology>
    </subcellularLocation>
</comment>
<dbReference type="GO" id="GO:0061617">
    <property type="term" value="C:MICOS complex"/>
    <property type="evidence" value="ECO:0007669"/>
    <property type="project" value="UniProtKB-UniRule"/>
</dbReference>
<comment type="function">
    <text evidence="1 9">Component of the MICOS complex, a large protein complex of the mitochondrial inner membrane that plays crucial roles in the maintenance of crista junctions, inner membrane architecture, and formation of contact sites to the outer membrane.</text>
</comment>
<keyword evidence="6 9" id="KW-1133">Transmembrane helix</keyword>
<evidence type="ECO:0000256" key="4">
    <source>
        <dbReference type="ARBA" id="ARBA00022692"/>
    </source>
</evidence>